<reference evidence="2" key="1">
    <citation type="journal article" date="2021" name="Mol. Ecol. Resour.">
        <title>Apolygus lucorum genome provides insights into omnivorousness and mesophyll feeding.</title>
        <authorList>
            <person name="Liu Y."/>
            <person name="Liu H."/>
            <person name="Wang H."/>
            <person name="Huang T."/>
            <person name="Liu B."/>
            <person name="Yang B."/>
            <person name="Yin L."/>
            <person name="Li B."/>
            <person name="Zhang Y."/>
            <person name="Zhang S."/>
            <person name="Jiang F."/>
            <person name="Zhang X."/>
            <person name="Ren Y."/>
            <person name="Wang B."/>
            <person name="Wang S."/>
            <person name="Lu Y."/>
            <person name="Wu K."/>
            <person name="Fan W."/>
            <person name="Wang G."/>
        </authorList>
    </citation>
    <scope>NUCLEOTIDE SEQUENCE</scope>
    <source>
        <strain evidence="2">12Hb</strain>
    </source>
</reference>
<dbReference type="EMBL" id="WIXP02000006">
    <property type="protein sequence ID" value="KAF6209507.1"/>
    <property type="molecule type" value="Genomic_DNA"/>
</dbReference>
<proteinExistence type="predicted"/>
<dbReference type="InterPro" id="IPR036846">
    <property type="entry name" value="GM2-AP_sf"/>
</dbReference>
<name>A0A8S9XKJ8_APOLU</name>
<dbReference type="SUPFAM" id="SSF63707">
    <property type="entry name" value="Ganglioside M2 (gm2) activator"/>
    <property type="match status" value="1"/>
</dbReference>
<keyword evidence="1" id="KW-0732">Signal</keyword>
<comment type="caution">
    <text evidence="2">The sequence shown here is derived from an EMBL/GenBank/DDBJ whole genome shotgun (WGS) entry which is preliminary data.</text>
</comment>
<dbReference type="AlphaFoldDB" id="A0A8S9XKJ8"/>
<evidence type="ECO:0000313" key="2">
    <source>
        <dbReference type="EMBL" id="KAF6209507.1"/>
    </source>
</evidence>
<dbReference type="OrthoDB" id="6611940at2759"/>
<dbReference type="Gene3D" id="2.70.220.10">
    <property type="entry name" value="Ganglioside GM2 activator"/>
    <property type="match status" value="1"/>
</dbReference>
<protein>
    <recommendedName>
        <fullName evidence="4">MD-2-related lipid-recognition domain-containing protein</fullName>
    </recommendedName>
</protein>
<dbReference type="PANTHER" id="PTHR21112">
    <property type="entry name" value="CHEMOSENSORY PROTEIN A 29A-RELATED"/>
    <property type="match status" value="1"/>
</dbReference>
<gene>
    <name evidence="2" type="ORF">GE061_015254</name>
</gene>
<dbReference type="Proteomes" id="UP000466442">
    <property type="component" value="Unassembled WGS sequence"/>
</dbReference>
<evidence type="ECO:0008006" key="4">
    <source>
        <dbReference type="Google" id="ProtNLM"/>
    </source>
</evidence>
<sequence length="165" mass="18603">MEVNSSATTGPFDVYLADMKYCPEPSKGIEFEFKLQRQSRKNVVISANVTINVPLDDELDVSVNLAKQTSQGWKENYFILEVPKACSTMKLYVPAMEQDLARQMNLKHCPYPVGNYSLSVPLEINVGVFPVFPYGKYLSKVSVMKKKKRVFCIHGFVNVVPKKSG</sequence>
<organism evidence="2 3">
    <name type="scientific">Apolygus lucorum</name>
    <name type="common">Small green plant bug</name>
    <name type="synonym">Lygocoris lucorum</name>
    <dbReference type="NCBI Taxonomy" id="248454"/>
    <lineage>
        <taxon>Eukaryota</taxon>
        <taxon>Metazoa</taxon>
        <taxon>Ecdysozoa</taxon>
        <taxon>Arthropoda</taxon>
        <taxon>Hexapoda</taxon>
        <taxon>Insecta</taxon>
        <taxon>Pterygota</taxon>
        <taxon>Neoptera</taxon>
        <taxon>Paraneoptera</taxon>
        <taxon>Hemiptera</taxon>
        <taxon>Heteroptera</taxon>
        <taxon>Panheteroptera</taxon>
        <taxon>Cimicomorpha</taxon>
        <taxon>Miridae</taxon>
        <taxon>Mirini</taxon>
        <taxon>Apolygus</taxon>
    </lineage>
</organism>
<evidence type="ECO:0000313" key="3">
    <source>
        <dbReference type="Proteomes" id="UP000466442"/>
    </source>
</evidence>
<dbReference type="PANTHER" id="PTHR21112:SF0">
    <property type="entry name" value="CHEMOSENSORY PROTEIN A 29A-RELATED"/>
    <property type="match status" value="1"/>
</dbReference>
<evidence type="ECO:0000256" key="1">
    <source>
        <dbReference type="ARBA" id="ARBA00022729"/>
    </source>
</evidence>
<keyword evidence="3" id="KW-1185">Reference proteome</keyword>
<accession>A0A8S9XKJ8</accession>